<evidence type="ECO:0000256" key="6">
    <source>
        <dbReference type="ARBA" id="ARBA00023136"/>
    </source>
</evidence>
<dbReference type="PANTHER" id="PTHR30026">
    <property type="entry name" value="OUTER MEMBRANE PROTEIN TOLC"/>
    <property type="match status" value="1"/>
</dbReference>
<organism evidence="9 10">
    <name type="scientific">Rhodovastum atsumiense</name>
    <dbReference type="NCBI Taxonomy" id="504468"/>
    <lineage>
        <taxon>Bacteria</taxon>
        <taxon>Pseudomonadati</taxon>
        <taxon>Pseudomonadota</taxon>
        <taxon>Alphaproteobacteria</taxon>
        <taxon>Acetobacterales</taxon>
        <taxon>Acetobacteraceae</taxon>
        <taxon>Rhodovastum</taxon>
    </lineage>
</organism>
<dbReference type="Proteomes" id="UP000325255">
    <property type="component" value="Unassembled WGS sequence"/>
</dbReference>
<feature type="signal peptide" evidence="8">
    <location>
        <begin position="1"/>
        <end position="21"/>
    </location>
</feature>
<comment type="caution">
    <text evidence="9">The sequence shown here is derived from an EMBL/GenBank/DDBJ whole genome shotgun (WGS) entry which is preliminary data.</text>
</comment>
<evidence type="ECO:0000256" key="5">
    <source>
        <dbReference type="ARBA" id="ARBA00022692"/>
    </source>
</evidence>
<dbReference type="GO" id="GO:0009279">
    <property type="term" value="C:cell outer membrane"/>
    <property type="evidence" value="ECO:0007669"/>
    <property type="project" value="UniProtKB-SubCell"/>
</dbReference>
<comment type="subcellular location">
    <subcellularLocation>
        <location evidence="1">Cell outer membrane</location>
    </subcellularLocation>
</comment>
<evidence type="ECO:0000256" key="4">
    <source>
        <dbReference type="ARBA" id="ARBA00022452"/>
    </source>
</evidence>
<dbReference type="InterPro" id="IPR010130">
    <property type="entry name" value="T1SS_OMP_TolC"/>
</dbReference>
<dbReference type="AlphaFoldDB" id="A0A5M6IMB5"/>
<keyword evidence="3" id="KW-0813">Transport</keyword>
<evidence type="ECO:0000256" key="2">
    <source>
        <dbReference type="ARBA" id="ARBA00007613"/>
    </source>
</evidence>
<reference evidence="9 10" key="1">
    <citation type="submission" date="2019-09" db="EMBL/GenBank/DDBJ databases">
        <title>Genome sequence of Rhodovastum atsumiense, a diverse member of the Acetobacteraceae family of non-sulfur purple photosynthetic bacteria.</title>
        <authorList>
            <person name="Meyer T."/>
            <person name="Kyndt J."/>
        </authorList>
    </citation>
    <scope>NUCLEOTIDE SEQUENCE [LARGE SCALE GENOMIC DNA]</scope>
    <source>
        <strain evidence="9 10">DSM 21279</strain>
    </source>
</reference>
<keyword evidence="4" id="KW-1134">Transmembrane beta strand</keyword>
<dbReference type="Pfam" id="PF02321">
    <property type="entry name" value="OEP"/>
    <property type="match status" value="2"/>
</dbReference>
<keyword evidence="10" id="KW-1185">Reference proteome</keyword>
<dbReference type="EMBL" id="VWPK01000071">
    <property type="protein sequence ID" value="KAA5608688.1"/>
    <property type="molecule type" value="Genomic_DNA"/>
</dbReference>
<dbReference type="GO" id="GO:1990281">
    <property type="term" value="C:efflux pump complex"/>
    <property type="evidence" value="ECO:0007669"/>
    <property type="project" value="TreeGrafter"/>
</dbReference>
<evidence type="ECO:0000256" key="7">
    <source>
        <dbReference type="ARBA" id="ARBA00023237"/>
    </source>
</evidence>
<evidence type="ECO:0000313" key="10">
    <source>
        <dbReference type="Proteomes" id="UP000325255"/>
    </source>
</evidence>
<keyword evidence="8" id="KW-0732">Signal</keyword>
<dbReference type="Gene3D" id="1.20.1600.10">
    <property type="entry name" value="Outer membrane efflux proteins (OEP)"/>
    <property type="match status" value="1"/>
</dbReference>
<comment type="similarity">
    <text evidence="2">Belongs to the outer membrane factor (OMF) (TC 1.B.17) family.</text>
</comment>
<dbReference type="PANTHER" id="PTHR30026:SF22">
    <property type="entry name" value="OUTER MEMBRANE EFFLUX PROTEIN"/>
    <property type="match status" value="1"/>
</dbReference>
<keyword evidence="6" id="KW-0472">Membrane</keyword>
<sequence>MLLRSGLAIGIAIGLVGPAAAETRTLQEALATTYANNPSLQAARAQLRSVDENVPQALAGWRPQVSFTANAGYVDGHNYQRAQGQTFRSNVARGTNTEQLQLTQPLYRGGQTRAGTNRAENQVMAQRARLIASEQQVFTDTINAFVQVIANQQVLALNINNEQVLSRQLQATNDRFRVGEITRTDVAQAEAALAGATAQRQTSEGNLQTARAQYQRLVGELPGALIEPQPLRLPVRGIDEAKAVAAANNPAVVAALFDESAAKDNFDLQYARLMPNVSLQGTVARAEDVTQKDLTNKYGEILATLTVPIYQGGSEYSAIRQARQQQQQARKTVDDARRTAVQQLIASWETYNSARSTIESTRAQIRSNQIALEGVQREAIVGSRTTLDVLNAEQALLNSRVTLVQNLANLVTASYSVAAAVGRLTARDLNLNVPLYDDAAYYRAVRDRWIGTGDYATNQPGR</sequence>
<name>A0A5M6IMB5_9PROT</name>
<proteinExistence type="inferred from homology"/>
<evidence type="ECO:0000256" key="3">
    <source>
        <dbReference type="ARBA" id="ARBA00022448"/>
    </source>
</evidence>
<keyword evidence="7" id="KW-0998">Cell outer membrane</keyword>
<dbReference type="GO" id="GO:0015562">
    <property type="term" value="F:efflux transmembrane transporter activity"/>
    <property type="evidence" value="ECO:0007669"/>
    <property type="project" value="InterPro"/>
</dbReference>
<evidence type="ECO:0000256" key="1">
    <source>
        <dbReference type="ARBA" id="ARBA00004442"/>
    </source>
</evidence>
<dbReference type="GO" id="GO:0015288">
    <property type="term" value="F:porin activity"/>
    <property type="evidence" value="ECO:0007669"/>
    <property type="project" value="TreeGrafter"/>
</dbReference>
<dbReference type="NCBIfam" id="TIGR01844">
    <property type="entry name" value="type_I_sec_TolC"/>
    <property type="match status" value="1"/>
</dbReference>
<evidence type="ECO:0000256" key="8">
    <source>
        <dbReference type="SAM" id="SignalP"/>
    </source>
</evidence>
<dbReference type="SUPFAM" id="SSF56954">
    <property type="entry name" value="Outer membrane efflux proteins (OEP)"/>
    <property type="match status" value="1"/>
</dbReference>
<dbReference type="InterPro" id="IPR003423">
    <property type="entry name" value="OMP_efflux"/>
</dbReference>
<evidence type="ECO:0000313" key="9">
    <source>
        <dbReference type="EMBL" id="KAA5608688.1"/>
    </source>
</evidence>
<dbReference type="OrthoDB" id="9789368at2"/>
<dbReference type="InterPro" id="IPR051906">
    <property type="entry name" value="TolC-like"/>
</dbReference>
<keyword evidence="5" id="KW-0812">Transmembrane</keyword>
<protein>
    <submittedName>
        <fullName evidence="9">TolC family outer membrane protein</fullName>
    </submittedName>
</protein>
<accession>A0A5M6IMB5</accession>
<feature type="chain" id="PRO_5024289379" evidence="8">
    <location>
        <begin position="22"/>
        <end position="462"/>
    </location>
</feature>
<dbReference type="RefSeq" id="WP_150045138.1">
    <property type="nucleotide sequence ID" value="NZ_OW485601.1"/>
</dbReference>
<gene>
    <name evidence="9" type="ORF">F1189_27770</name>
</gene>